<dbReference type="STRING" id="562729.RNAN_3577"/>
<proteinExistence type="predicted"/>
<keyword evidence="2" id="KW-1185">Reference proteome</keyword>
<accession>I1E2M4</accession>
<comment type="caution">
    <text evidence="1">The sequence shown here is derived from an EMBL/GenBank/DDBJ whole genome shotgun (WGS) entry which is preliminary data.</text>
</comment>
<dbReference type="AlphaFoldDB" id="I1E2M4"/>
<evidence type="ECO:0000313" key="2">
    <source>
        <dbReference type="Proteomes" id="UP000004374"/>
    </source>
</evidence>
<evidence type="ECO:0000313" key="1">
    <source>
        <dbReference type="EMBL" id="GAB60552.1"/>
    </source>
</evidence>
<dbReference type="EMBL" id="BAFK01000031">
    <property type="protein sequence ID" value="GAB60552.1"/>
    <property type="molecule type" value="Genomic_DNA"/>
</dbReference>
<gene>
    <name evidence="1" type="ORF">RNAN_3577</name>
</gene>
<dbReference type="Proteomes" id="UP000004374">
    <property type="component" value="Unassembled WGS sequence"/>
</dbReference>
<sequence length="44" mass="4580">MNSSQTQEEILAALEEIGYPATPAASVASCCNAEMNCKSAKMAD</sequence>
<name>I1E2M4_9GAMM</name>
<reference evidence="1 2" key="1">
    <citation type="journal article" date="2012" name="J. Bacteriol.">
        <title>Genome Sequence of the Protease-Producing Bacterium Rheinheimera nanhaiensis E407-8T, Isolated from Deep-Sea Sediment of the South China Sea.</title>
        <authorList>
            <person name="Zhang X.-Y."/>
            <person name="Zhang Y.-J."/>
            <person name="Qin Q.-L."/>
            <person name="Xie B.-B."/>
            <person name="Chen X.-L."/>
            <person name="Zhou B.-C."/>
            <person name="Zhang Y.-Z."/>
        </authorList>
    </citation>
    <scope>NUCLEOTIDE SEQUENCE [LARGE SCALE GENOMIC DNA]</scope>
    <source>
        <strain evidence="1 2">E407-8</strain>
    </source>
</reference>
<protein>
    <submittedName>
        <fullName evidence="1">Uncharacterized protein</fullName>
    </submittedName>
</protein>
<organism evidence="1 2">
    <name type="scientific">Rheinheimera nanhaiensis E407-8</name>
    <dbReference type="NCBI Taxonomy" id="562729"/>
    <lineage>
        <taxon>Bacteria</taxon>
        <taxon>Pseudomonadati</taxon>
        <taxon>Pseudomonadota</taxon>
        <taxon>Gammaproteobacteria</taxon>
        <taxon>Chromatiales</taxon>
        <taxon>Chromatiaceae</taxon>
        <taxon>Rheinheimera</taxon>
    </lineage>
</organism>